<feature type="compositionally biased region" description="Basic and acidic residues" evidence="5">
    <location>
        <begin position="741"/>
        <end position="754"/>
    </location>
</feature>
<dbReference type="Pfam" id="PF14215">
    <property type="entry name" value="bHLH-MYC_N"/>
    <property type="match status" value="1"/>
</dbReference>
<comment type="caution">
    <text evidence="8">The sequence shown here is derived from an EMBL/GenBank/DDBJ whole genome shotgun (WGS) entry which is preliminary data.</text>
</comment>
<evidence type="ECO:0000256" key="6">
    <source>
        <dbReference type="SAM" id="Phobius"/>
    </source>
</evidence>
<name>A0ABQ8HJU4_9ROSI</name>
<dbReference type="PANTHER" id="PTHR46196:SF4">
    <property type="entry name" value="TRANSCRIPTION FACTOR LHW"/>
    <property type="match status" value="1"/>
</dbReference>
<evidence type="ECO:0000259" key="7">
    <source>
        <dbReference type="PROSITE" id="PS50888"/>
    </source>
</evidence>
<dbReference type="InterPro" id="IPR025610">
    <property type="entry name" value="MYC/MYB_N"/>
</dbReference>
<evidence type="ECO:0000256" key="4">
    <source>
        <dbReference type="ARBA" id="ARBA00023242"/>
    </source>
</evidence>
<feature type="transmembrane region" description="Helical" evidence="6">
    <location>
        <begin position="1014"/>
        <end position="1035"/>
    </location>
</feature>
<keyword evidence="6" id="KW-1133">Transmembrane helix</keyword>
<protein>
    <recommendedName>
        <fullName evidence="7">BHLH domain-containing protein</fullName>
    </recommendedName>
</protein>
<evidence type="ECO:0000313" key="9">
    <source>
        <dbReference type="Proteomes" id="UP000827721"/>
    </source>
</evidence>
<evidence type="ECO:0000256" key="1">
    <source>
        <dbReference type="ARBA" id="ARBA00004123"/>
    </source>
</evidence>
<dbReference type="EMBL" id="JAFEMO010000010">
    <property type="protein sequence ID" value="KAH7561307.1"/>
    <property type="molecule type" value="Genomic_DNA"/>
</dbReference>
<keyword evidence="3" id="KW-0804">Transcription</keyword>
<proteinExistence type="predicted"/>
<sequence length="1037" mass="113185">MGFGRMIGGNLDPERKSSGGLRTKQAGRGSYTIDMLQSDRLLIWEECYYQPTPCSEIPFGEWEGRWGCSEISSSQNGIQAGDRVQFLINQMMINNQVNLVGEGIVGRAAFTGNHQWILANNHTRDTHPPEVKNEMQLQFSSGMQTVAVIPIHPHGVVQLGSTAAIMENIGFVNYVKSLILQLGCVPGALSSENYGMKYSAEKVGVPVSNEVLVSLDPSGICKVTNSTSLLADSCNQQSSSSQPSGLVGQHLDSLGRQIQHNAQATASTFRTPNLTKTHDDHCEQKLNPVLKPNLHFRFQPENGVVGAEVIPSNLDSWLHQQASLNNSRAKLSYQPIVGQPSADFSRLKLIEQQILTDVGVRDPVTNDVSGSNINSFIASQLRKNGGLTGGSHGTRLLEASELQGGLSSQINQPKSADNNLYCTNLASAGLKNANLSKREEVPLSSLVDQLITSRMLSGGCSRGHSSSDVKHTQNDLASEKQGMDNDLYQALNNPFTHPDGHNSVSGKIASYVHDCQNHVSGDTVPSSSNSKIVDGYSQPPSGDDLFDILGVDFKNKLLSGKWDNFLVDEPDLDKGISTSMNVPDVSSDFYSVNQEISDSATFSGIGTEHLLDAVVSRVHTATNQISDDNMSCKTTLTKISSSSIPSSSPSCGRTNMSNQVQGEFFGLPKSMSKAGTLGSASFQSAFSKDDAGSCSQSTSIYSSQISSWVDQGHSVKCAGSVSTAYSKRNNEMTKPNRKRLKPGENPRPRPKDRQMIQDRVKELREIVPNGAKCSIDALLERTIKHMLFLQSVTKHADKLKQTGDSKIIKNFEGGATWAFEVGSQSMVCPIIVEDLNPPRQMLVEMLCEERGFFLEIADLIRGLGLTILKGVMEARNDKIWARFAVEASRSYLQRWRVFGLLVIPEVSKGLFRLPGAICKDGESSGPKAFLGFQEPFSKMANRDVTRVEIFMSLVRLLEQTVKGSTLVNALENNNMMVHNSFPQVTSIPATEVVDRQEAVVHKCIEGVGYEMPDYGVSSVMLSLSFFFFFLNWLVIGL</sequence>
<dbReference type="CDD" id="cd18915">
    <property type="entry name" value="bHLH_AtLHW_like"/>
    <property type="match status" value="1"/>
</dbReference>
<dbReference type="InterPro" id="IPR011598">
    <property type="entry name" value="bHLH_dom"/>
</dbReference>
<keyword evidence="9" id="KW-1185">Reference proteome</keyword>
<reference evidence="8 9" key="1">
    <citation type="submission" date="2021-02" db="EMBL/GenBank/DDBJ databases">
        <title>Plant Genome Project.</title>
        <authorList>
            <person name="Zhang R.-G."/>
        </authorList>
    </citation>
    <scope>NUCLEOTIDE SEQUENCE [LARGE SCALE GENOMIC DNA]</scope>
    <source>
        <tissue evidence="8">Leaves</tissue>
    </source>
</reference>
<dbReference type="PANTHER" id="PTHR46196">
    <property type="entry name" value="TRANSCRIPTION FACTOR BHLH155-LIKE ISOFORM X1-RELATED"/>
    <property type="match status" value="1"/>
</dbReference>
<evidence type="ECO:0000256" key="5">
    <source>
        <dbReference type="SAM" id="MobiDB-lite"/>
    </source>
</evidence>
<accession>A0ABQ8HJU4</accession>
<feature type="domain" description="BHLH" evidence="7">
    <location>
        <begin position="740"/>
        <end position="789"/>
    </location>
</feature>
<feature type="region of interest" description="Disordered" evidence="5">
    <location>
        <begin position="726"/>
        <end position="754"/>
    </location>
</feature>
<evidence type="ECO:0000256" key="3">
    <source>
        <dbReference type="ARBA" id="ARBA00023163"/>
    </source>
</evidence>
<organism evidence="8 9">
    <name type="scientific">Xanthoceras sorbifolium</name>
    <dbReference type="NCBI Taxonomy" id="99658"/>
    <lineage>
        <taxon>Eukaryota</taxon>
        <taxon>Viridiplantae</taxon>
        <taxon>Streptophyta</taxon>
        <taxon>Embryophyta</taxon>
        <taxon>Tracheophyta</taxon>
        <taxon>Spermatophyta</taxon>
        <taxon>Magnoliopsida</taxon>
        <taxon>eudicotyledons</taxon>
        <taxon>Gunneridae</taxon>
        <taxon>Pentapetalae</taxon>
        <taxon>rosids</taxon>
        <taxon>malvids</taxon>
        <taxon>Sapindales</taxon>
        <taxon>Sapindaceae</taxon>
        <taxon>Xanthoceroideae</taxon>
        <taxon>Xanthoceras</taxon>
    </lineage>
</organism>
<keyword evidence="6" id="KW-0812">Transmembrane</keyword>
<dbReference type="Proteomes" id="UP000827721">
    <property type="component" value="Unassembled WGS sequence"/>
</dbReference>
<dbReference type="PROSITE" id="PS50888">
    <property type="entry name" value="BHLH"/>
    <property type="match status" value="1"/>
</dbReference>
<evidence type="ECO:0000313" key="8">
    <source>
        <dbReference type="EMBL" id="KAH7561307.1"/>
    </source>
</evidence>
<dbReference type="InterPro" id="IPR043561">
    <property type="entry name" value="LHW-like"/>
</dbReference>
<feature type="region of interest" description="Disordered" evidence="5">
    <location>
        <begin position="1"/>
        <end position="25"/>
    </location>
</feature>
<evidence type="ECO:0000256" key="2">
    <source>
        <dbReference type="ARBA" id="ARBA00023015"/>
    </source>
</evidence>
<keyword evidence="6" id="KW-0472">Membrane</keyword>
<keyword evidence="4" id="KW-0539">Nucleus</keyword>
<comment type="subcellular location">
    <subcellularLocation>
        <location evidence="1">Nucleus</location>
    </subcellularLocation>
</comment>
<keyword evidence="2" id="KW-0805">Transcription regulation</keyword>
<dbReference type="Pfam" id="PF23176">
    <property type="entry name" value="bHLH_LHW"/>
    <property type="match status" value="1"/>
</dbReference>
<gene>
    <name evidence="8" type="ORF">JRO89_XS10G0209100</name>
</gene>